<dbReference type="AlphaFoldDB" id="A0A645HNM3"/>
<comment type="caution">
    <text evidence="1">The sequence shown here is derived from an EMBL/GenBank/DDBJ whole genome shotgun (WGS) entry which is preliminary data.</text>
</comment>
<accession>A0A645HNM3</accession>
<reference evidence="1" key="1">
    <citation type="submission" date="2019-08" db="EMBL/GenBank/DDBJ databases">
        <authorList>
            <person name="Kucharzyk K."/>
            <person name="Murdoch R.W."/>
            <person name="Higgins S."/>
            <person name="Loffler F."/>
        </authorList>
    </citation>
    <scope>NUCLEOTIDE SEQUENCE</scope>
</reference>
<gene>
    <name evidence="1" type="ORF">SDC9_188095</name>
</gene>
<proteinExistence type="predicted"/>
<protein>
    <submittedName>
        <fullName evidence="1">Uncharacterized protein</fullName>
    </submittedName>
</protein>
<sequence>MVGNGEVGKPHQILVQPFSVRLSGGISLLQGFVVNDAAFQRIHQQHFSRTQTGFLYDMGRVNVQNAHFGGKDQPVVVGDIVARGAQPVAVKHGAHTVSVGKQDGRGAVPGLHQY</sequence>
<dbReference type="EMBL" id="VSSQ01097054">
    <property type="protein sequence ID" value="MPN40557.1"/>
    <property type="molecule type" value="Genomic_DNA"/>
</dbReference>
<evidence type="ECO:0000313" key="1">
    <source>
        <dbReference type="EMBL" id="MPN40557.1"/>
    </source>
</evidence>
<organism evidence="1">
    <name type="scientific">bioreactor metagenome</name>
    <dbReference type="NCBI Taxonomy" id="1076179"/>
    <lineage>
        <taxon>unclassified sequences</taxon>
        <taxon>metagenomes</taxon>
        <taxon>ecological metagenomes</taxon>
    </lineage>
</organism>
<name>A0A645HNM3_9ZZZZ</name>